<dbReference type="InterPro" id="IPR029035">
    <property type="entry name" value="DHS-like_NAD/FAD-binding_dom"/>
</dbReference>
<accession>A0A401IRB0</accession>
<protein>
    <submittedName>
        <fullName evidence="1">Uncharacterized protein</fullName>
    </submittedName>
</protein>
<evidence type="ECO:0000313" key="2">
    <source>
        <dbReference type="Proteomes" id="UP000286848"/>
    </source>
</evidence>
<name>A0A401IRB0_9LACO</name>
<evidence type="ECO:0000313" key="1">
    <source>
        <dbReference type="EMBL" id="GBG94034.1"/>
    </source>
</evidence>
<dbReference type="RefSeq" id="WP_124975082.1">
    <property type="nucleotide sequence ID" value="NZ_BFFP01000005.1"/>
</dbReference>
<keyword evidence="2" id="KW-1185">Reference proteome</keyword>
<dbReference type="AlphaFoldDB" id="A0A401IRB0"/>
<dbReference type="Pfam" id="PF13289">
    <property type="entry name" value="SIR2_2"/>
    <property type="match status" value="1"/>
</dbReference>
<gene>
    <name evidence="1" type="ORF">LFYK43_04930</name>
</gene>
<dbReference type="SUPFAM" id="SSF52467">
    <property type="entry name" value="DHS-like NAD/FAD-binding domain"/>
    <property type="match status" value="1"/>
</dbReference>
<dbReference type="EMBL" id="BFFP01000005">
    <property type="protein sequence ID" value="GBG94034.1"/>
    <property type="molecule type" value="Genomic_DNA"/>
</dbReference>
<dbReference type="Proteomes" id="UP000286848">
    <property type="component" value="Unassembled WGS sequence"/>
</dbReference>
<proteinExistence type="predicted"/>
<dbReference type="OrthoDB" id="5521101at2"/>
<reference evidence="1 2" key="1">
    <citation type="journal article" date="2019" name="Int. J. Syst. Evol. Microbiol.">
        <title>Lactobacillus salitolerans sp. nov., a novel lactic acid bacterium isolated from spent mushroom substrates.</title>
        <authorList>
            <person name="Tohno M."/>
            <person name="Tanizawa Y."/>
            <person name="Kojima Y."/>
            <person name="Sakamoto M."/>
            <person name="Nakamura Y."/>
            <person name="Ohkuma M."/>
            <person name="Kobayashi H."/>
        </authorList>
    </citation>
    <scope>NUCLEOTIDE SEQUENCE [LARGE SCALE GENOMIC DNA]</scope>
    <source>
        <strain evidence="1 2">YK43</strain>
    </source>
</reference>
<sequence>MNSTSNMALKHINEAARNNSLILFVGAGVSKNSGLPSWSELINVFKEEMDLQDEDDYLKVAQYYYDSVGQQKYFQKIQEVLQNDININPNEIHNQILRIRPRHIITTNYDSLIEDKIDSSIEKYEVIKQDSDIPYAQSGRYLIKMHGDLALKNIVLKEDDYLDYEKNFFMVSTLIKSLIMNNTVLFIGYSLNDSTFNSIFRIIQDSFGENAKKAYFYTADRQNSAKEEYYKHKGITVISDETTSSDCLGEATIDFLKNILSFENVIPKSSTELWDNVNFLDNLPFVQTTDVVSVSNLKSKALLYRPDLLSWTDKENEDSKFFKKGNEDKLIKFIDEKTFFHSFLGYQSKEDVNVLKNQVLHDAYELYLNHKYEEARLKFREIANYSFKNKDYWNYLLAEFNVNHIGVFSSFEGTLQALPEPITGINDPNKIIESLKNNGNERTKKLCQFFQDNIENFGFITKKFSKMNRLLDKLRNERNNYKEGGISWNSNLPLAKFEFQELLTFITANCITVFQYRKFKDVVNRYFECLLIAYDNSQQKAKNDFSETSSIMKRFQLDDIKNIIPYMDIKNIPALFESYGIKDLEVDDDVLEYIFTKISSLSKEIHDNYDQDKNSQLKIYIKFLSYLKIESVNKIVDLLKEIPINFHTHGDVANLLRIIVNLKDKISEDQYVDLVAALNDILNQILLFEDTSATKEFYEKKYFLYVQLIDLVFKKSPELIVKPESLQKSLELINYVPEELTEITRYENFIVNFYEYLSTKQQKLLQQIFTKYEKVNENELNIGFVTEIAIHKIYGFNSKKDIILGFVVEKLNSNNEPLARIIPNPKEEGVRMLFNFIQNGYFTLEQVKSKVDFDDLKGVLPEFDWKFLNIYSDEVIFKLVEKYNDFNWVKKFYGKTDEEAKILDEWLIDQAMKGKIEFKE</sequence>
<dbReference type="Gene3D" id="3.40.50.1220">
    <property type="entry name" value="TPP-binding domain"/>
    <property type="match status" value="1"/>
</dbReference>
<organism evidence="1 2">
    <name type="scientific">Ligilactobacillus salitolerans</name>
    <dbReference type="NCBI Taxonomy" id="1808352"/>
    <lineage>
        <taxon>Bacteria</taxon>
        <taxon>Bacillati</taxon>
        <taxon>Bacillota</taxon>
        <taxon>Bacilli</taxon>
        <taxon>Lactobacillales</taxon>
        <taxon>Lactobacillaceae</taxon>
        <taxon>Ligilactobacillus</taxon>
    </lineage>
</organism>
<comment type="caution">
    <text evidence="1">The sequence shown here is derived from an EMBL/GenBank/DDBJ whole genome shotgun (WGS) entry which is preliminary data.</text>
</comment>